<reference evidence="10" key="1">
    <citation type="journal article" date="2019" name="Int. J. Syst. Evol. Microbiol.">
        <title>The Global Catalogue of Microorganisms (GCM) 10K type strain sequencing project: providing services to taxonomists for standard genome sequencing and annotation.</title>
        <authorList>
            <consortium name="The Broad Institute Genomics Platform"/>
            <consortium name="The Broad Institute Genome Sequencing Center for Infectious Disease"/>
            <person name="Wu L."/>
            <person name="Ma J."/>
        </authorList>
    </citation>
    <scope>NUCLEOTIDE SEQUENCE [LARGE SCALE GENOMIC DNA]</scope>
    <source>
        <strain evidence="10">Q85</strain>
    </source>
</reference>
<sequence>MKHMLLLSVAGSALLAATPVSAQTAPASPVPAESSTPTPSTEQVEQALSDGQSATTDVVVVGSQIRGSSITAALPVTVVSQDDLAAIGATSGDDLLRAIPQLGDVTFNASYLPNSSNAARGDVGSVNLRNLGVGNTLVLLNGRRVVNHPTSRANENLVPVLTVNSNTIPSFGIERLEVLRDGAGPIYGSDAVAGVVNTVLQSDYSGVQLEGQIGFAEDTNLLETSLNLLAGTNLGGRGNITVYASRESRTMQRAADQDYTASDNKQPLFVGTALEGSTLVDGRSTITPWGVFTTRGGTAVRTGTGTSGALVTSSAGVFHIQPTANGGCSASIPSNSAICIDDGTNTAAADRNLRFDATQAYNRTIVPQVERYNFFANGHYDLTDEVQLFGEAGYYKASTTSIQGSPGTLASQPITVPASNYYNPFGPTGGAFRIPGLNTPAAGLPVTLTSYNFSDFGPNIVKVDNDQWRALAGLRFKAYGIDWESAALYSEAQVIDNSTGISATLLQRQLALNTPDAYNPFNGADLTNPSLRDSVPSSLAALDAIRINTIRRSKATLALIDLKGSKGDLLALPGGNLGIAFGVEVRRETQLDDRDPRVDGTIQFTDSVTGAVNPSDLVGTSNSPDTGGRRNVHSAYIELAVPVVSPDMNIPLVSRLEFQLAGRAEHYSDAGSVAKPKIAGAWDIVDGIRLRGSYAESFRAPNLEQVNARLVTRSNTRLDPIRCEAQLRQPRLLANGSANPLYLAAFTSCTQSFATTAQRAGNPDLRPEQSTNITGGIVLQPHFLDQSIGRITLTADYWHIKQRDIVGIFGEGNALINDYLLRVQGKTDPNVIRADPTADDIALFQGSNLAPAGRVLFVKDQYRNLQPQTVSGWDFGFNWRVRDFGIGRISANVNAAYLKTYFLTPSADVQTLIDARAAGTINKDTVISDGGDQVRLNGKPEWRVSGSLTWSKGPFQIGTFTSYISDVDDTGGTVNGVPWFVDGRTTVNLYGQVSFGSRTDGEGRHRFRLGVRNLADKQPPLSTDGFLGALYQPYGRYWYANIQSRF</sequence>
<comment type="caution">
    <text evidence="9">The sequence shown here is derived from an EMBL/GenBank/DDBJ whole genome shotgun (WGS) entry which is preliminary data.</text>
</comment>
<gene>
    <name evidence="9" type="ORF">ACFSC3_03955</name>
</gene>
<keyword evidence="6" id="KW-0732">Signal</keyword>
<dbReference type="Gene3D" id="2.170.130.10">
    <property type="entry name" value="TonB-dependent receptor, plug domain"/>
    <property type="match status" value="1"/>
</dbReference>
<dbReference type="InterPro" id="IPR036942">
    <property type="entry name" value="Beta-barrel_TonB_sf"/>
</dbReference>
<dbReference type="InterPro" id="IPR037066">
    <property type="entry name" value="Plug_dom_sf"/>
</dbReference>
<evidence type="ECO:0000313" key="9">
    <source>
        <dbReference type="EMBL" id="MFD1786721.1"/>
    </source>
</evidence>
<organism evidence="9 10">
    <name type="scientific">Sphingomonas floccifaciens</name>
    <dbReference type="NCBI Taxonomy" id="1844115"/>
    <lineage>
        <taxon>Bacteria</taxon>
        <taxon>Pseudomonadati</taxon>
        <taxon>Pseudomonadota</taxon>
        <taxon>Alphaproteobacteria</taxon>
        <taxon>Sphingomonadales</taxon>
        <taxon>Sphingomonadaceae</taxon>
        <taxon>Sphingomonas</taxon>
    </lineage>
</organism>
<dbReference type="Pfam" id="PF00593">
    <property type="entry name" value="TonB_dep_Rec_b-barrel"/>
    <property type="match status" value="1"/>
</dbReference>
<dbReference type="PANTHER" id="PTHR47234:SF2">
    <property type="entry name" value="TONB-DEPENDENT RECEPTOR"/>
    <property type="match status" value="1"/>
</dbReference>
<feature type="chain" id="PRO_5047344558" evidence="6">
    <location>
        <begin position="23"/>
        <end position="1046"/>
    </location>
</feature>
<feature type="signal peptide" evidence="6">
    <location>
        <begin position="1"/>
        <end position="22"/>
    </location>
</feature>
<evidence type="ECO:0000256" key="3">
    <source>
        <dbReference type="ARBA" id="ARBA00023237"/>
    </source>
</evidence>
<dbReference type="PANTHER" id="PTHR47234">
    <property type="match status" value="1"/>
</dbReference>
<accession>A0ABW4N9F9</accession>
<evidence type="ECO:0000259" key="8">
    <source>
        <dbReference type="Pfam" id="PF07715"/>
    </source>
</evidence>
<keyword evidence="4" id="KW-0798">TonB box</keyword>
<dbReference type="EMBL" id="JBHUFC010000002">
    <property type="protein sequence ID" value="MFD1786721.1"/>
    <property type="molecule type" value="Genomic_DNA"/>
</dbReference>
<dbReference type="SUPFAM" id="SSF56935">
    <property type="entry name" value="Porins"/>
    <property type="match status" value="1"/>
</dbReference>
<evidence type="ECO:0000256" key="1">
    <source>
        <dbReference type="ARBA" id="ARBA00004442"/>
    </source>
</evidence>
<protein>
    <submittedName>
        <fullName evidence="9">TonB-dependent receptor domain-containing protein</fullName>
    </submittedName>
</protein>
<evidence type="ECO:0000313" key="10">
    <source>
        <dbReference type="Proteomes" id="UP001597283"/>
    </source>
</evidence>
<feature type="domain" description="TonB-dependent receptor-like beta-barrel" evidence="7">
    <location>
        <begin position="562"/>
        <end position="1014"/>
    </location>
</feature>
<name>A0ABW4N9F9_9SPHN</name>
<feature type="domain" description="TonB-dependent receptor plug" evidence="8">
    <location>
        <begin position="72"/>
        <end position="195"/>
    </location>
</feature>
<evidence type="ECO:0000256" key="2">
    <source>
        <dbReference type="ARBA" id="ARBA00023136"/>
    </source>
</evidence>
<evidence type="ECO:0000256" key="5">
    <source>
        <dbReference type="SAM" id="MobiDB-lite"/>
    </source>
</evidence>
<comment type="subcellular location">
    <subcellularLocation>
        <location evidence="1 4">Cell outer membrane</location>
    </subcellularLocation>
</comment>
<dbReference type="Gene3D" id="2.40.170.20">
    <property type="entry name" value="TonB-dependent receptor, beta-barrel domain"/>
    <property type="match status" value="1"/>
</dbReference>
<evidence type="ECO:0000256" key="6">
    <source>
        <dbReference type="SAM" id="SignalP"/>
    </source>
</evidence>
<dbReference type="Pfam" id="PF07715">
    <property type="entry name" value="Plug"/>
    <property type="match status" value="1"/>
</dbReference>
<evidence type="ECO:0000259" key="7">
    <source>
        <dbReference type="Pfam" id="PF00593"/>
    </source>
</evidence>
<proteinExistence type="inferred from homology"/>
<dbReference type="Proteomes" id="UP001597283">
    <property type="component" value="Unassembled WGS sequence"/>
</dbReference>
<evidence type="ECO:0000256" key="4">
    <source>
        <dbReference type="RuleBase" id="RU003357"/>
    </source>
</evidence>
<keyword evidence="2 4" id="KW-0472">Membrane</keyword>
<feature type="compositionally biased region" description="Polar residues" evidence="5">
    <location>
        <begin position="33"/>
        <end position="52"/>
    </location>
</feature>
<keyword evidence="3" id="KW-0998">Cell outer membrane</keyword>
<keyword evidence="10" id="KW-1185">Reference proteome</keyword>
<keyword evidence="9" id="KW-0675">Receptor</keyword>
<dbReference type="RefSeq" id="WP_380938963.1">
    <property type="nucleotide sequence ID" value="NZ_JBHUFC010000002.1"/>
</dbReference>
<dbReference type="InterPro" id="IPR000531">
    <property type="entry name" value="Beta-barrel_TonB"/>
</dbReference>
<comment type="similarity">
    <text evidence="4">Belongs to the TonB-dependent receptor family.</text>
</comment>
<dbReference type="InterPro" id="IPR012910">
    <property type="entry name" value="Plug_dom"/>
</dbReference>
<feature type="region of interest" description="Disordered" evidence="5">
    <location>
        <begin position="24"/>
        <end position="52"/>
    </location>
</feature>